<protein>
    <submittedName>
        <fullName evidence="1">Uncharacterized protein</fullName>
    </submittedName>
</protein>
<proteinExistence type="predicted"/>
<dbReference type="eggNOG" id="ENOG5033K9J">
    <property type="taxonomic scope" value="Bacteria"/>
</dbReference>
<accession>A0A179BR34</accession>
<comment type="caution">
    <text evidence="1">The sequence shown here is derived from an EMBL/GenBank/DDBJ whole genome shotgun (WGS) entry which is preliminary data.</text>
</comment>
<dbReference type="EMBL" id="LWBS01000283">
    <property type="protein sequence ID" value="OAP93494.1"/>
    <property type="molecule type" value="Genomic_DNA"/>
</dbReference>
<evidence type="ECO:0000313" key="1">
    <source>
        <dbReference type="EMBL" id="OAP93494.1"/>
    </source>
</evidence>
<name>A0A179BR34_RHILE</name>
<sequence>MRERYCRVCGGWHQLDEWPHNCMPAQNPAQSDLPAPHFVSDSIDIQSMHDGRHYTSKAKLRSAYRAAGVVEIGNEKPQPIEKPKTDRKAIRNELRRVHAEYNA</sequence>
<gene>
    <name evidence="1" type="ORF">A4U53_24885</name>
</gene>
<dbReference type="AlphaFoldDB" id="A0A179BR34"/>
<reference evidence="1" key="1">
    <citation type="submission" date="2016-04" db="EMBL/GenBank/DDBJ databases">
        <title>Fast-growing isolate from the root nodules of Vavilovia formosa.</title>
        <authorList>
            <person name="Kimeklis A."/>
            <person name="Safronova V."/>
            <person name="Belimov A."/>
            <person name="Andronov E."/>
        </authorList>
    </citation>
    <scope>NUCLEOTIDE SEQUENCE [LARGE SCALE GENOMIC DNA]</scope>
    <source>
        <strain evidence="1">Vaf-46</strain>
    </source>
</reference>
<organism evidence="1">
    <name type="scientific">Rhizobium leguminosarum</name>
    <dbReference type="NCBI Taxonomy" id="384"/>
    <lineage>
        <taxon>Bacteria</taxon>
        <taxon>Pseudomonadati</taxon>
        <taxon>Pseudomonadota</taxon>
        <taxon>Alphaproteobacteria</taxon>
        <taxon>Hyphomicrobiales</taxon>
        <taxon>Rhizobiaceae</taxon>
        <taxon>Rhizobium/Agrobacterium group</taxon>
        <taxon>Rhizobium</taxon>
    </lineage>
</organism>